<organism evidence="8 9">
    <name type="scientific">Papaver atlanticum</name>
    <dbReference type="NCBI Taxonomy" id="357466"/>
    <lineage>
        <taxon>Eukaryota</taxon>
        <taxon>Viridiplantae</taxon>
        <taxon>Streptophyta</taxon>
        <taxon>Embryophyta</taxon>
        <taxon>Tracheophyta</taxon>
        <taxon>Spermatophyta</taxon>
        <taxon>Magnoliopsida</taxon>
        <taxon>Ranunculales</taxon>
        <taxon>Papaveraceae</taxon>
        <taxon>Papaveroideae</taxon>
        <taxon>Papaver</taxon>
    </lineage>
</organism>
<dbReference type="FunFam" id="3.40.50.300:FF:000365">
    <property type="entry name" value="Ribosome biogenesis ATPase RIX7"/>
    <property type="match status" value="1"/>
</dbReference>
<dbReference type="InterPro" id="IPR003593">
    <property type="entry name" value="AAA+_ATPase"/>
</dbReference>
<dbReference type="InterPro" id="IPR003960">
    <property type="entry name" value="ATPase_AAA_CS"/>
</dbReference>
<dbReference type="Proteomes" id="UP001202328">
    <property type="component" value="Unassembled WGS sequence"/>
</dbReference>
<dbReference type="GO" id="GO:0005737">
    <property type="term" value="C:cytoplasm"/>
    <property type="evidence" value="ECO:0007669"/>
    <property type="project" value="UniProtKB-SubCell"/>
</dbReference>
<evidence type="ECO:0000256" key="4">
    <source>
        <dbReference type="ARBA" id="ARBA00022741"/>
    </source>
</evidence>
<accession>A0AAD4SCQ4</accession>
<keyword evidence="9" id="KW-1185">Reference proteome</keyword>
<keyword evidence="3" id="KW-0963">Cytoplasm</keyword>
<dbReference type="PROSITE" id="PS00674">
    <property type="entry name" value="AAA"/>
    <property type="match status" value="2"/>
</dbReference>
<dbReference type="InterPro" id="IPR055278">
    <property type="entry name" value="CDC48c"/>
</dbReference>
<dbReference type="EMBL" id="JAJJMB010011856">
    <property type="protein sequence ID" value="KAI3897106.1"/>
    <property type="molecule type" value="Genomic_DNA"/>
</dbReference>
<comment type="subcellular location">
    <subcellularLocation>
        <location evidence="1">Cytoplasm</location>
    </subcellularLocation>
</comment>
<feature type="domain" description="AAA+ ATPase" evidence="7">
    <location>
        <begin position="445"/>
        <end position="581"/>
    </location>
</feature>
<dbReference type="PANTHER" id="PTHR48470">
    <property type="entry name" value="CELL DIVISION CONTROL PROTEIN 48 C ISOFORM 1"/>
    <property type="match status" value="1"/>
</dbReference>
<dbReference type="PANTHER" id="PTHR48470:SF1">
    <property type="entry name" value="CELL DIVISION CONTROL PROTEIN 48 C ISOFORM 1"/>
    <property type="match status" value="1"/>
</dbReference>
<dbReference type="Pfam" id="PF17862">
    <property type="entry name" value="AAA_lid_3"/>
    <property type="match status" value="1"/>
</dbReference>
<evidence type="ECO:0000259" key="7">
    <source>
        <dbReference type="SMART" id="SM00382"/>
    </source>
</evidence>
<comment type="caution">
    <text evidence="8">The sequence shown here is derived from an EMBL/GenBank/DDBJ whole genome shotgun (WGS) entry which is preliminary data.</text>
</comment>
<evidence type="ECO:0000256" key="2">
    <source>
        <dbReference type="ARBA" id="ARBA00006914"/>
    </source>
</evidence>
<evidence type="ECO:0000256" key="6">
    <source>
        <dbReference type="RuleBase" id="RU003651"/>
    </source>
</evidence>
<sequence>DSFSSTTKGFCFVNMSRGTDSSPSLVSLEEIIDRIGSCNIDDELGSREIVKRLRSEYPDYEQLHEELFTKRVKKALRQRRLSLPKGVRNGESKINDGHKEVTKEAAGLRFEDIGGLKEVLEELKWGVMFPLCNPEVPKELGFKPLAGILLHGPPGCGKTKLAHAIANEAGVPFYKRSAAEVVSGVAGESEENIRNLFSEAYRTAPSIIFIDEIDAIASKRGDLQRDMEQRIVTQLLTCMDEPYQVLGTSVKNSGSARSGKQPGYVLVIGATNRPDALDPALRRPGRFDREIALGVPDENARAEILSVVTRNLKLSKDCNFDLAKIAKATPGFVGADLSALATEAGNLAMKRISYSRKPDTEEANVNWWSRRLEPGERKDLDIRMTDFEEAVKMVQPSLRREGFSAIPNVKWEDIGGLDFLRKEFDDYIVSRIKYPEEYEEFGVGFEQGFLLYGPPGCGKTSIAKAVANEAGANFIHIKGPELLNKYVGESELAIRTIFSRARTCSPCILFFDEVETITTKRGNDGGRVVERLLTQLLIELDGGDKRKGVFVIGATNRPEVMDEAIKRPGRLGKHMYVPLPGPEERGLILKALTKDKPISEEVDLVAIGLKKSYENLSGADLARVVDKAAMIALLEKRMSQMSGEVGSELRKWTINETHFDQAVETVSPSVTDEKQLKRCHQESISCFPFFHKLFRLRT</sequence>
<evidence type="ECO:0000256" key="5">
    <source>
        <dbReference type="ARBA" id="ARBA00022840"/>
    </source>
</evidence>
<comment type="similarity">
    <text evidence="2 6">Belongs to the AAA ATPase family.</text>
</comment>
<dbReference type="GO" id="GO:0005524">
    <property type="term" value="F:ATP binding"/>
    <property type="evidence" value="ECO:0007669"/>
    <property type="project" value="UniProtKB-KW"/>
</dbReference>
<evidence type="ECO:0000256" key="3">
    <source>
        <dbReference type="ARBA" id="ARBA00022490"/>
    </source>
</evidence>
<evidence type="ECO:0000256" key="1">
    <source>
        <dbReference type="ARBA" id="ARBA00004496"/>
    </source>
</evidence>
<gene>
    <name evidence="8" type="ORF">MKW98_015802</name>
</gene>
<proteinExistence type="inferred from homology"/>
<feature type="domain" description="AAA+ ATPase" evidence="7">
    <location>
        <begin position="144"/>
        <end position="297"/>
    </location>
</feature>
<keyword evidence="5 6" id="KW-0067">ATP-binding</keyword>
<dbReference type="FunFam" id="3.40.50.300:FF:000567">
    <property type="entry name" value="ATPase, AAA family protein"/>
    <property type="match status" value="1"/>
</dbReference>
<dbReference type="SMART" id="SM00382">
    <property type="entry name" value="AAA"/>
    <property type="match status" value="2"/>
</dbReference>
<dbReference type="InterPro" id="IPR027417">
    <property type="entry name" value="P-loop_NTPase"/>
</dbReference>
<dbReference type="InterPro" id="IPR003959">
    <property type="entry name" value="ATPase_AAA_core"/>
</dbReference>
<dbReference type="AlphaFoldDB" id="A0AAD4SCQ4"/>
<reference evidence="8" key="1">
    <citation type="submission" date="2022-04" db="EMBL/GenBank/DDBJ databases">
        <title>A functionally conserved STORR gene fusion in Papaver species that diverged 16.8 million years ago.</title>
        <authorList>
            <person name="Catania T."/>
        </authorList>
    </citation>
    <scope>NUCLEOTIDE SEQUENCE</scope>
    <source>
        <strain evidence="8">S-188037</strain>
    </source>
</reference>
<evidence type="ECO:0000313" key="9">
    <source>
        <dbReference type="Proteomes" id="UP001202328"/>
    </source>
</evidence>
<dbReference type="Gene3D" id="3.40.50.300">
    <property type="entry name" value="P-loop containing nucleotide triphosphate hydrolases"/>
    <property type="match status" value="2"/>
</dbReference>
<evidence type="ECO:0000313" key="8">
    <source>
        <dbReference type="EMBL" id="KAI3897106.1"/>
    </source>
</evidence>
<name>A0AAD4SCQ4_9MAGN</name>
<dbReference type="GO" id="GO:0016887">
    <property type="term" value="F:ATP hydrolysis activity"/>
    <property type="evidence" value="ECO:0007669"/>
    <property type="project" value="InterPro"/>
</dbReference>
<dbReference type="SUPFAM" id="SSF52540">
    <property type="entry name" value="P-loop containing nucleoside triphosphate hydrolases"/>
    <property type="match status" value="2"/>
</dbReference>
<dbReference type="Pfam" id="PF00004">
    <property type="entry name" value="AAA"/>
    <property type="match status" value="2"/>
</dbReference>
<protein>
    <recommendedName>
        <fullName evidence="7">AAA+ ATPase domain-containing protein</fullName>
    </recommendedName>
</protein>
<feature type="non-terminal residue" evidence="8">
    <location>
        <position position="698"/>
    </location>
</feature>
<keyword evidence="4 6" id="KW-0547">Nucleotide-binding</keyword>
<dbReference type="Gene3D" id="1.10.8.60">
    <property type="match status" value="2"/>
</dbReference>
<dbReference type="InterPro" id="IPR041569">
    <property type="entry name" value="AAA_lid_3"/>
</dbReference>